<dbReference type="STRING" id="1577474.GA0111570_111117"/>
<dbReference type="AlphaFoldDB" id="A0A1G6HNQ0"/>
<dbReference type="OrthoDB" id="3393679at2"/>
<dbReference type="RefSeq" id="WP_092612860.1">
    <property type="nucleotide sequence ID" value="NZ_FMYF01000011.1"/>
</dbReference>
<dbReference type="InterPro" id="IPR056303">
    <property type="entry name" value="AMIN-like"/>
</dbReference>
<dbReference type="Proteomes" id="UP000199086">
    <property type="component" value="Unassembled WGS sequence"/>
</dbReference>
<evidence type="ECO:0000313" key="4">
    <source>
        <dbReference type="Proteomes" id="UP000199086"/>
    </source>
</evidence>
<sequence length="183" mass="18696">MTSTSSAAPTSTLPTTSTTDSTQPVATPSPPRSEDQVVIPPNASTTRKALEPAVGSQLVLTQIRTASHPGVDRVVLEFSGTGSPGWDVSYVDKATSQGSGNTVAVSGKSILAIRATGTTYPAPGSPTAPKRVPGDGKGVVTEVVNDSTFEGTTAVFVGLSSGQKPFDVQAMQSPTRLVVDIVR</sequence>
<protein>
    <recommendedName>
        <fullName evidence="2">AMIN-like domain-containing protein</fullName>
    </recommendedName>
</protein>
<feature type="domain" description="AMIN-like" evidence="2">
    <location>
        <begin position="59"/>
        <end position="182"/>
    </location>
</feature>
<dbReference type="Pfam" id="PF24837">
    <property type="entry name" value="AMIN-like"/>
    <property type="match status" value="1"/>
</dbReference>
<evidence type="ECO:0000256" key="1">
    <source>
        <dbReference type="SAM" id="MobiDB-lite"/>
    </source>
</evidence>
<evidence type="ECO:0000313" key="3">
    <source>
        <dbReference type="EMBL" id="SDB95814.1"/>
    </source>
</evidence>
<reference evidence="3 4" key="1">
    <citation type="submission" date="2016-06" db="EMBL/GenBank/DDBJ databases">
        <authorList>
            <person name="Olsen C.W."/>
            <person name="Carey S."/>
            <person name="Hinshaw L."/>
            <person name="Karasin A.I."/>
        </authorList>
    </citation>
    <scope>NUCLEOTIDE SEQUENCE [LARGE SCALE GENOMIC DNA]</scope>
    <source>
        <strain evidence="3 4">LZ-22</strain>
    </source>
</reference>
<name>A0A1G6HNQ0_9ACTN</name>
<proteinExistence type="predicted"/>
<organism evidence="3 4">
    <name type="scientific">Raineyella antarctica</name>
    <dbReference type="NCBI Taxonomy" id="1577474"/>
    <lineage>
        <taxon>Bacteria</taxon>
        <taxon>Bacillati</taxon>
        <taxon>Actinomycetota</taxon>
        <taxon>Actinomycetes</taxon>
        <taxon>Propionibacteriales</taxon>
        <taxon>Propionibacteriaceae</taxon>
        <taxon>Raineyella</taxon>
    </lineage>
</organism>
<feature type="compositionally biased region" description="Low complexity" evidence="1">
    <location>
        <begin position="1"/>
        <end position="26"/>
    </location>
</feature>
<keyword evidence="4" id="KW-1185">Reference proteome</keyword>
<accession>A0A1G6HNQ0</accession>
<feature type="region of interest" description="Disordered" evidence="1">
    <location>
        <begin position="1"/>
        <end position="38"/>
    </location>
</feature>
<dbReference type="EMBL" id="FMYF01000011">
    <property type="protein sequence ID" value="SDB95814.1"/>
    <property type="molecule type" value="Genomic_DNA"/>
</dbReference>
<gene>
    <name evidence="3" type="ORF">GA0111570_111117</name>
</gene>
<evidence type="ECO:0000259" key="2">
    <source>
        <dbReference type="Pfam" id="PF24837"/>
    </source>
</evidence>